<dbReference type="Proteomes" id="UP000002729">
    <property type="component" value="Unassembled WGS sequence"/>
</dbReference>
<gene>
    <name evidence="1" type="ORF">AURANDRAFT_65133</name>
</gene>
<dbReference type="KEGG" id="aaf:AURANDRAFT_65133"/>
<dbReference type="AlphaFoldDB" id="F0YCT5"/>
<dbReference type="Gene3D" id="2.115.10.20">
    <property type="entry name" value="Glycosyl hydrolase domain, family 43"/>
    <property type="match status" value="1"/>
</dbReference>
<dbReference type="SUPFAM" id="SSF75005">
    <property type="entry name" value="Arabinanase/levansucrase/invertase"/>
    <property type="match status" value="1"/>
</dbReference>
<sequence length="606" mass="66037">MRFADLPDELKDAVARFLDLAAVGAARQARQLLGDAPFRRIFEAKYGRKSLFRLKQPRPFTSYENLLYERAGARRRDLAVVPGVFRYEGHSVDRKGRVSSRGTLVFDETHFFTGCVRHARQGDGASLEGTGMGNLCADISPSAGKRLWALAWKERVERSVGAYTYVGALRHLPDERAMLLALLSCQAAANVAANDATWHESSANDATWRESSATSVTNATLRYLSGGVVPILNGSTPGMVPKVGNNTLGVEDGTIVVVDGMLHMFPTEMHCGWTKTRVVHFTAPLDDNLTWTFRGGVTPYGHGVCDVDDHHAKLWSGSPQWEAPRPGEPEGRWYMSVVGYNEDCEDKAGGTDGRILMFRSATAGRGGIDGPYEELDDILKADGLVPMAGASAGAQAWEDWGYPRGLPCAFKTGGNNCSFPERIVEDAICSFSPSYRSALPDDPPGRLWAFYGSGWDTGQCYSDAGVLGPWTRAPTGNPRPIGNWSDGGPENPLVFKSRSGVYLLIWAANLLQVEHGLAFAWSKDGVNWEDNTGGGIRTGKAGYMIPVSPPGHVAFRTPLALVEHEERDNFFTLFFTAFENDHANPAAPIGGYENAYASEVELVLTF</sequence>
<organism evidence="2">
    <name type="scientific">Aureococcus anophagefferens</name>
    <name type="common">Harmful bloom alga</name>
    <dbReference type="NCBI Taxonomy" id="44056"/>
    <lineage>
        <taxon>Eukaryota</taxon>
        <taxon>Sar</taxon>
        <taxon>Stramenopiles</taxon>
        <taxon>Ochrophyta</taxon>
        <taxon>Pelagophyceae</taxon>
        <taxon>Pelagomonadales</taxon>
        <taxon>Pelagomonadaceae</taxon>
        <taxon>Aureococcus</taxon>
    </lineage>
</organism>
<evidence type="ECO:0000313" key="2">
    <source>
        <dbReference type="Proteomes" id="UP000002729"/>
    </source>
</evidence>
<dbReference type="GeneID" id="20225179"/>
<reference evidence="1 2" key="1">
    <citation type="journal article" date="2011" name="Proc. Natl. Acad. Sci. U.S.A.">
        <title>Niche of harmful alga Aureococcus anophagefferens revealed through ecogenomics.</title>
        <authorList>
            <person name="Gobler C.J."/>
            <person name="Berry D.L."/>
            <person name="Dyhrman S.T."/>
            <person name="Wilhelm S.W."/>
            <person name="Salamov A."/>
            <person name="Lobanov A.V."/>
            <person name="Zhang Y."/>
            <person name="Collier J.L."/>
            <person name="Wurch L.L."/>
            <person name="Kustka A.B."/>
            <person name="Dill B.D."/>
            <person name="Shah M."/>
            <person name="VerBerkmoes N.C."/>
            <person name="Kuo A."/>
            <person name="Terry A."/>
            <person name="Pangilinan J."/>
            <person name="Lindquist E.A."/>
            <person name="Lucas S."/>
            <person name="Paulsen I.T."/>
            <person name="Hattenrath-Lehmann T.K."/>
            <person name="Talmage S.C."/>
            <person name="Walker E.A."/>
            <person name="Koch F."/>
            <person name="Burson A.M."/>
            <person name="Marcoval M.A."/>
            <person name="Tang Y.Z."/>
            <person name="Lecleir G.R."/>
            <person name="Coyne K.J."/>
            <person name="Berg G.M."/>
            <person name="Bertrand E.M."/>
            <person name="Saito M.A."/>
            <person name="Gladyshev V.N."/>
            <person name="Grigoriev I.V."/>
        </authorList>
    </citation>
    <scope>NUCLEOTIDE SEQUENCE [LARGE SCALE GENOMIC DNA]</scope>
    <source>
        <strain evidence="2">CCMP 1984</strain>
    </source>
</reference>
<accession>F0YCT5</accession>
<dbReference type="OrthoDB" id="10451077at2759"/>
<dbReference type="EMBL" id="GL833132">
    <property type="protein sequence ID" value="EGB06944.1"/>
    <property type="molecule type" value="Genomic_DNA"/>
</dbReference>
<proteinExistence type="predicted"/>
<name>F0YCT5_AURAN</name>
<keyword evidence="2" id="KW-1185">Reference proteome</keyword>
<protein>
    <submittedName>
        <fullName evidence="1">Uncharacterized protein</fullName>
    </submittedName>
</protein>
<dbReference type="RefSeq" id="XP_009038186.1">
    <property type="nucleotide sequence ID" value="XM_009039938.1"/>
</dbReference>
<dbReference type="InterPro" id="IPR023296">
    <property type="entry name" value="Glyco_hydro_beta-prop_sf"/>
</dbReference>
<evidence type="ECO:0000313" key="1">
    <source>
        <dbReference type="EMBL" id="EGB06944.1"/>
    </source>
</evidence>
<dbReference type="InParanoid" id="F0YCT5"/>